<gene>
    <name evidence="5" type="ORF">CAC42_4868</name>
</gene>
<evidence type="ECO:0000256" key="4">
    <source>
        <dbReference type="ARBA" id="ARBA00022840"/>
    </source>
</evidence>
<dbReference type="SUPFAM" id="SSF52540">
    <property type="entry name" value="P-loop containing nucleoside triphosphate hydrolases"/>
    <property type="match status" value="1"/>
</dbReference>
<protein>
    <submittedName>
        <fullName evidence="5">tRNA dimethylallyltransferase</fullName>
    </submittedName>
</protein>
<evidence type="ECO:0000256" key="2">
    <source>
        <dbReference type="ARBA" id="ARBA00022679"/>
    </source>
</evidence>
<dbReference type="OrthoDB" id="414463at2759"/>
<keyword evidence="6" id="KW-1185">Reference proteome</keyword>
<dbReference type="GO" id="GO:0005524">
    <property type="term" value="F:ATP binding"/>
    <property type="evidence" value="ECO:0007669"/>
    <property type="project" value="UniProtKB-KW"/>
</dbReference>
<dbReference type="InParanoid" id="A0A2K1QP77"/>
<comment type="similarity">
    <text evidence="1">Belongs to the IPP transferase family.</text>
</comment>
<evidence type="ECO:0000256" key="1">
    <source>
        <dbReference type="ARBA" id="ARBA00005842"/>
    </source>
</evidence>
<comment type="caution">
    <text evidence="5">The sequence shown here is derived from an EMBL/GenBank/DDBJ whole genome shotgun (WGS) entry which is preliminary data.</text>
</comment>
<name>A0A2K1QP77_9PEZI</name>
<evidence type="ECO:0000313" key="5">
    <source>
        <dbReference type="EMBL" id="PNS16904.1"/>
    </source>
</evidence>
<keyword evidence="2 5" id="KW-0808">Transferase</keyword>
<keyword evidence="4" id="KW-0067">ATP-binding</keyword>
<dbReference type="GO" id="GO:0052381">
    <property type="term" value="F:tRNA dimethylallyltransferase activity"/>
    <property type="evidence" value="ECO:0007669"/>
    <property type="project" value="TreeGrafter"/>
</dbReference>
<dbReference type="EMBL" id="NKHZ01000055">
    <property type="protein sequence ID" value="PNS16904.1"/>
    <property type="molecule type" value="Genomic_DNA"/>
</dbReference>
<dbReference type="Gene3D" id="3.40.50.300">
    <property type="entry name" value="P-loop containing nucleotide triphosphate hydrolases"/>
    <property type="match status" value="1"/>
</dbReference>
<reference evidence="5 6" key="1">
    <citation type="submission" date="2017-06" db="EMBL/GenBank/DDBJ databases">
        <title>Draft genome sequence of a variant of Elsinoe murrayae.</title>
        <authorList>
            <person name="Cheng Q."/>
        </authorList>
    </citation>
    <scope>NUCLEOTIDE SEQUENCE [LARGE SCALE GENOMIC DNA]</scope>
    <source>
        <strain evidence="5 6">CQ-2017a</strain>
    </source>
</reference>
<dbReference type="AlphaFoldDB" id="A0A2K1QP77"/>
<dbReference type="PANTHER" id="PTHR11088">
    <property type="entry name" value="TRNA DIMETHYLALLYLTRANSFERASE"/>
    <property type="match status" value="1"/>
</dbReference>
<dbReference type="InterPro" id="IPR039657">
    <property type="entry name" value="Dimethylallyltransferase"/>
</dbReference>
<keyword evidence="3" id="KW-0547">Nucleotide-binding</keyword>
<accession>A0A2K1QP77</accession>
<organism evidence="5 6">
    <name type="scientific">Sphaceloma murrayae</name>
    <dbReference type="NCBI Taxonomy" id="2082308"/>
    <lineage>
        <taxon>Eukaryota</taxon>
        <taxon>Fungi</taxon>
        <taxon>Dikarya</taxon>
        <taxon>Ascomycota</taxon>
        <taxon>Pezizomycotina</taxon>
        <taxon>Dothideomycetes</taxon>
        <taxon>Dothideomycetidae</taxon>
        <taxon>Myriangiales</taxon>
        <taxon>Elsinoaceae</taxon>
        <taxon>Sphaceloma</taxon>
    </lineage>
</organism>
<sequence>MCLMVFMDGSLHSSFEEYCNLGFESGPSGQPIIAIIGPKSTGKSHLALSIAEAFSGEIISIDSLKVYHDAPSLTNRPSSASKPSRTRTHLISYLSSTDEPRTFTNDVLSTISSIHRRQRLPILVGGSTTLTTPILFHPTIQALKPLVLLLHSHSTVLRTRLSSRIDASLPSLLSEIQHLYTTERHAHTSPNTTSGIWKAIGYAQLRPWAKALHRSAHKQSQRKVDALRDRGVQEMKDALVEYADRQTTWLWMELVPALHMAGTEFATFLVGEGRRGDGDGDGMEKVALGMVGEWVGRRRRVDEGMEGVVGGEERVRQFLAEYGF</sequence>
<evidence type="ECO:0000313" key="6">
    <source>
        <dbReference type="Proteomes" id="UP000243797"/>
    </source>
</evidence>
<dbReference type="STRING" id="2082308.A0A2K1QP77"/>
<proteinExistence type="inferred from homology"/>
<dbReference type="Proteomes" id="UP000243797">
    <property type="component" value="Unassembled WGS sequence"/>
</dbReference>
<dbReference type="Pfam" id="PF01715">
    <property type="entry name" value="IPPT"/>
    <property type="match status" value="2"/>
</dbReference>
<dbReference type="GO" id="GO:0005739">
    <property type="term" value="C:mitochondrion"/>
    <property type="evidence" value="ECO:0007669"/>
    <property type="project" value="TreeGrafter"/>
</dbReference>
<dbReference type="GO" id="GO:0006400">
    <property type="term" value="P:tRNA modification"/>
    <property type="evidence" value="ECO:0007669"/>
    <property type="project" value="TreeGrafter"/>
</dbReference>
<evidence type="ECO:0000256" key="3">
    <source>
        <dbReference type="ARBA" id="ARBA00022741"/>
    </source>
</evidence>
<dbReference type="PANTHER" id="PTHR11088:SF89">
    <property type="entry name" value="TRNA DIMETHYLALLYLTRANSFERASE"/>
    <property type="match status" value="1"/>
</dbReference>
<dbReference type="InterPro" id="IPR027417">
    <property type="entry name" value="P-loop_NTPase"/>
</dbReference>